<dbReference type="EMBL" id="JAMZIH010003782">
    <property type="protein sequence ID" value="KAJ1676618.1"/>
    <property type="molecule type" value="Genomic_DNA"/>
</dbReference>
<gene>
    <name evidence="1" type="primary">INTS2_2</name>
    <name evidence="1" type="ORF">EV182_007826</name>
</gene>
<feature type="non-terminal residue" evidence="1">
    <location>
        <position position="263"/>
    </location>
</feature>
<name>A0ACC1HJ78_9FUNG</name>
<evidence type="ECO:0000313" key="2">
    <source>
        <dbReference type="Proteomes" id="UP001145114"/>
    </source>
</evidence>
<organism evidence="1 2">
    <name type="scientific">Spiromyces aspiralis</name>
    <dbReference type="NCBI Taxonomy" id="68401"/>
    <lineage>
        <taxon>Eukaryota</taxon>
        <taxon>Fungi</taxon>
        <taxon>Fungi incertae sedis</taxon>
        <taxon>Zoopagomycota</taxon>
        <taxon>Kickxellomycotina</taxon>
        <taxon>Kickxellomycetes</taxon>
        <taxon>Kickxellales</taxon>
        <taxon>Kickxellaceae</taxon>
        <taxon>Spiromyces</taxon>
    </lineage>
</organism>
<dbReference type="Proteomes" id="UP001145114">
    <property type="component" value="Unassembled WGS sequence"/>
</dbReference>
<keyword evidence="2" id="KW-1185">Reference proteome</keyword>
<evidence type="ECO:0000313" key="1">
    <source>
        <dbReference type="EMBL" id="KAJ1676618.1"/>
    </source>
</evidence>
<reference evidence="1" key="1">
    <citation type="submission" date="2022-06" db="EMBL/GenBank/DDBJ databases">
        <title>Phylogenomic reconstructions and comparative analyses of Kickxellomycotina fungi.</title>
        <authorList>
            <person name="Reynolds N.K."/>
            <person name="Stajich J.E."/>
            <person name="Barry K."/>
            <person name="Grigoriev I.V."/>
            <person name="Crous P."/>
            <person name="Smith M.E."/>
        </authorList>
    </citation>
    <scope>NUCLEOTIDE SEQUENCE</scope>
    <source>
        <strain evidence="1">RSA 2271</strain>
    </source>
</reference>
<proteinExistence type="predicted"/>
<accession>A0ACC1HJ78</accession>
<sequence>MVLEIASTARSEVTRKHLFQYIHSRFLDYRLMPKLLHFQTYDVALIPQMVERVPSMHMCYEFIPELLSQPRFSQQMFALRVAVHIFRKYPLRKGLEITKGAIFQYFERYLSNKATPAMVAHQLEFSIVMIQTVGAVVRLFPEVEEYALYVIQLLVEFNRGIDGSPDAEDEQGYGGGGTARDRCTEWKRQVQSMLIDLRSMLTEGGFRLFRDLDVIVCTPGSRSGGNGSANSGGQKRNVPLSDQATEYLKDGGTLAKANGKPPQ</sequence>
<comment type="caution">
    <text evidence="1">The sequence shown here is derived from an EMBL/GenBank/DDBJ whole genome shotgun (WGS) entry which is preliminary data.</text>
</comment>
<protein>
    <submittedName>
        <fullName evidence="1">Integrator complex subunit 2</fullName>
    </submittedName>
</protein>